<evidence type="ECO:0000256" key="3">
    <source>
        <dbReference type="ARBA" id="ARBA00023237"/>
    </source>
</evidence>
<name>A0A840A6X7_9PROT</name>
<gene>
    <name evidence="8" type="ORF">GGQ83_000038</name>
</gene>
<dbReference type="InterPro" id="IPR006665">
    <property type="entry name" value="OmpA-like"/>
</dbReference>
<feature type="region of interest" description="Disordered" evidence="5">
    <location>
        <begin position="49"/>
        <end position="105"/>
    </location>
</feature>
<organism evidence="8 9">
    <name type="scientific">Roseococcus suduntuyensis</name>
    <dbReference type="NCBI Taxonomy" id="455361"/>
    <lineage>
        <taxon>Bacteria</taxon>
        <taxon>Pseudomonadati</taxon>
        <taxon>Pseudomonadota</taxon>
        <taxon>Alphaproteobacteria</taxon>
        <taxon>Acetobacterales</taxon>
        <taxon>Roseomonadaceae</taxon>
        <taxon>Roseococcus</taxon>
    </lineage>
</organism>
<feature type="compositionally biased region" description="Low complexity" evidence="5">
    <location>
        <begin position="59"/>
        <end position="73"/>
    </location>
</feature>
<dbReference type="AlphaFoldDB" id="A0A840A6X7"/>
<proteinExistence type="predicted"/>
<dbReference type="PANTHER" id="PTHR30329:SF21">
    <property type="entry name" value="LIPOPROTEIN YIAD-RELATED"/>
    <property type="match status" value="1"/>
</dbReference>
<dbReference type="InterPro" id="IPR006664">
    <property type="entry name" value="OMP_bac"/>
</dbReference>
<dbReference type="RefSeq" id="WP_184381587.1">
    <property type="nucleotide sequence ID" value="NZ_JACIDJ010000001.1"/>
</dbReference>
<dbReference type="CDD" id="cd07185">
    <property type="entry name" value="OmpA_C-like"/>
    <property type="match status" value="1"/>
</dbReference>
<evidence type="ECO:0000313" key="8">
    <source>
        <dbReference type="EMBL" id="MBB3896612.1"/>
    </source>
</evidence>
<dbReference type="EMBL" id="JACIDJ010000001">
    <property type="protein sequence ID" value="MBB3896612.1"/>
    <property type="molecule type" value="Genomic_DNA"/>
</dbReference>
<evidence type="ECO:0000256" key="1">
    <source>
        <dbReference type="ARBA" id="ARBA00004442"/>
    </source>
</evidence>
<dbReference type="Gene3D" id="3.30.1330.60">
    <property type="entry name" value="OmpA-like domain"/>
    <property type="match status" value="1"/>
</dbReference>
<comment type="caution">
    <text evidence="8">The sequence shown here is derived from an EMBL/GenBank/DDBJ whole genome shotgun (WGS) entry which is preliminary data.</text>
</comment>
<evidence type="ECO:0000256" key="5">
    <source>
        <dbReference type="SAM" id="MobiDB-lite"/>
    </source>
</evidence>
<accession>A0A840A6X7</accession>
<keyword evidence="2 4" id="KW-0472">Membrane</keyword>
<evidence type="ECO:0000313" key="9">
    <source>
        <dbReference type="Proteomes" id="UP000553193"/>
    </source>
</evidence>
<dbReference type="PRINTS" id="PR01021">
    <property type="entry name" value="OMPADOMAIN"/>
</dbReference>
<comment type="subcellular location">
    <subcellularLocation>
        <location evidence="1">Cell outer membrane</location>
    </subcellularLocation>
</comment>
<dbReference type="InterPro" id="IPR036737">
    <property type="entry name" value="OmpA-like_sf"/>
</dbReference>
<dbReference type="InterPro" id="IPR050330">
    <property type="entry name" value="Bact_OuterMem_StrucFunc"/>
</dbReference>
<dbReference type="Proteomes" id="UP000553193">
    <property type="component" value="Unassembled WGS sequence"/>
</dbReference>
<dbReference type="PROSITE" id="PS51123">
    <property type="entry name" value="OMPA_2"/>
    <property type="match status" value="1"/>
</dbReference>
<dbReference type="PANTHER" id="PTHR30329">
    <property type="entry name" value="STATOR ELEMENT OF FLAGELLAR MOTOR COMPLEX"/>
    <property type="match status" value="1"/>
</dbReference>
<feature type="domain" description="OmpA-like" evidence="7">
    <location>
        <begin position="96"/>
        <end position="215"/>
    </location>
</feature>
<feature type="chain" id="PRO_5032547563" evidence="6">
    <location>
        <begin position="26"/>
        <end position="215"/>
    </location>
</feature>
<dbReference type="Pfam" id="PF00691">
    <property type="entry name" value="OmpA"/>
    <property type="match status" value="1"/>
</dbReference>
<keyword evidence="3" id="KW-0998">Cell outer membrane</keyword>
<feature type="compositionally biased region" description="Pro residues" evidence="5">
    <location>
        <begin position="74"/>
        <end position="84"/>
    </location>
</feature>
<protein>
    <submittedName>
        <fullName evidence="8">Outer membrane protein OmpA-like peptidoglycan-associated protein</fullName>
    </submittedName>
</protein>
<sequence length="215" mass="22625">MRTIHLLPVSLLAFGLLLPAAPVQAQMDPATQRLIDQLRPQSQDALNATRGLRRPPSAPSESPATPAVTLTPAAPAPQPPPRPAPAAQTARPSTTAPAGMPSASLTVNFATGSDELTPSAMRELDRLGRALTSADLAPYRFRIEGHTDTVGAASLNQALSERRAAAVGRYLAQRFGVDAGRLETIGLGQTQLLVPTPDNTPSAENRRVQVINLGR</sequence>
<feature type="compositionally biased region" description="Low complexity" evidence="5">
    <location>
        <begin position="85"/>
        <end position="98"/>
    </location>
</feature>
<dbReference type="SUPFAM" id="SSF103088">
    <property type="entry name" value="OmpA-like"/>
    <property type="match status" value="1"/>
</dbReference>
<reference evidence="8 9" key="1">
    <citation type="submission" date="2020-08" db="EMBL/GenBank/DDBJ databases">
        <title>Genomic Encyclopedia of Type Strains, Phase IV (KMG-IV): sequencing the most valuable type-strain genomes for metagenomic binning, comparative biology and taxonomic classification.</title>
        <authorList>
            <person name="Goeker M."/>
        </authorList>
    </citation>
    <scope>NUCLEOTIDE SEQUENCE [LARGE SCALE GENOMIC DNA]</scope>
    <source>
        <strain evidence="8 9">DSM 19979</strain>
    </source>
</reference>
<dbReference type="GO" id="GO:0009279">
    <property type="term" value="C:cell outer membrane"/>
    <property type="evidence" value="ECO:0007669"/>
    <property type="project" value="UniProtKB-SubCell"/>
</dbReference>
<keyword evidence="6" id="KW-0732">Signal</keyword>
<evidence type="ECO:0000256" key="6">
    <source>
        <dbReference type="SAM" id="SignalP"/>
    </source>
</evidence>
<evidence type="ECO:0000256" key="2">
    <source>
        <dbReference type="ARBA" id="ARBA00023136"/>
    </source>
</evidence>
<keyword evidence="9" id="KW-1185">Reference proteome</keyword>
<evidence type="ECO:0000256" key="4">
    <source>
        <dbReference type="PROSITE-ProRule" id="PRU00473"/>
    </source>
</evidence>
<feature type="signal peptide" evidence="6">
    <location>
        <begin position="1"/>
        <end position="25"/>
    </location>
</feature>
<evidence type="ECO:0000259" key="7">
    <source>
        <dbReference type="PROSITE" id="PS51123"/>
    </source>
</evidence>